<organism evidence="1 2">
    <name type="scientific">Azospirillum griseum</name>
    <dbReference type="NCBI Taxonomy" id="2496639"/>
    <lineage>
        <taxon>Bacteria</taxon>
        <taxon>Pseudomonadati</taxon>
        <taxon>Pseudomonadota</taxon>
        <taxon>Alphaproteobacteria</taxon>
        <taxon>Rhodospirillales</taxon>
        <taxon>Azospirillaceae</taxon>
        <taxon>Azospirillum</taxon>
    </lineage>
</organism>
<dbReference type="Proteomes" id="UP000277007">
    <property type="component" value="Unassembled WGS sequence"/>
</dbReference>
<evidence type="ECO:0000313" key="2">
    <source>
        <dbReference type="Proteomes" id="UP000277007"/>
    </source>
</evidence>
<dbReference type="RefSeq" id="WP_126615764.1">
    <property type="nucleotide sequence ID" value="NZ_JBHUCY010000043.1"/>
</dbReference>
<dbReference type="AlphaFoldDB" id="A0A431VI09"/>
<proteinExistence type="predicted"/>
<dbReference type="OrthoDB" id="6193218at2"/>
<accession>A0A431VI09</accession>
<dbReference type="EMBL" id="RXMA01000010">
    <property type="protein sequence ID" value="RTR19867.1"/>
    <property type="molecule type" value="Genomic_DNA"/>
</dbReference>
<evidence type="ECO:0000313" key="1">
    <source>
        <dbReference type="EMBL" id="RTR19867.1"/>
    </source>
</evidence>
<reference evidence="1 2" key="1">
    <citation type="submission" date="2018-12" db="EMBL/GenBank/DDBJ databases">
        <authorList>
            <person name="Yang Y."/>
        </authorList>
    </citation>
    <scope>NUCLEOTIDE SEQUENCE [LARGE SCALE GENOMIC DNA]</scope>
    <source>
        <strain evidence="1 2">L-25-5w-1</strain>
    </source>
</reference>
<keyword evidence="2" id="KW-1185">Reference proteome</keyword>
<name>A0A431VI09_9PROT</name>
<gene>
    <name evidence="1" type="ORF">EJ903_12790</name>
</gene>
<sequence>MPTPTTPAHAPPHGERVAIHCDATSFDAARAEPLRIAAVRLRGNRILTGSALILRAGEDGFPADAGARLAAFLGDRPLIGYFLDFSATLVERLIGAPLSNERIEVSGLYYDRKIKTALKHAVDLRLDRMIADLDLPVRADDARGTALAAAMAWLRLTGRG</sequence>
<comment type="caution">
    <text evidence="1">The sequence shown here is derived from an EMBL/GenBank/DDBJ whole genome shotgun (WGS) entry which is preliminary data.</text>
</comment>
<protein>
    <submittedName>
        <fullName evidence="1">DNA polymerase III</fullName>
    </submittedName>
</protein>